<dbReference type="AlphaFoldDB" id="A0A0M9VMI1"/>
<dbReference type="Gene3D" id="3.40.50.12080">
    <property type="match status" value="2"/>
</dbReference>
<evidence type="ECO:0000313" key="3">
    <source>
        <dbReference type="Proteomes" id="UP000037737"/>
    </source>
</evidence>
<evidence type="ECO:0000313" key="2">
    <source>
        <dbReference type="EMBL" id="KOS12289.1"/>
    </source>
</evidence>
<comment type="caution">
    <text evidence="2">The sequence shown here is derived from an EMBL/GenBank/DDBJ whole genome shotgun (WGS) entry which is preliminary data.</text>
</comment>
<dbReference type="InterPro" id="IPR041307">
    <property type="entry name" value="WcbI"/>
</dbReference>
<dbReference type="PATRIC" id="fig|84292.3.peg.551"/>
<accession>A0A0M9VMI1</accession>
<dbReference type="Pfam" id="PF18588">
    <property type="entry name" value="WcbI"/>
    <property type="match status" value="1"/>
</dbReference>
<protein>
    <submittedName>
        <fullName evidence="2">Peptide ABC transporter ATPase</fullName>
    </submittedName>
</protein>
<sequence length="311" mass="33699">MSGATDIPYGIAETDSAVLRRRRHYDAFFGLDPLPARFGVVVGNCQAESLRIVLDAPGRPLVRVPPVHEMTAAEADRLHEVVARAAYVVSQPIRRDYRDLPLGTAQLATSLAPGARLITVPSVRFTGLHPFQAAIRVPGVEGDPPLVAYHDVRLLAEVAGSPVGPMLPPDGVRAVADDALAELRRREADIDVPVSDLFSPLTADHMRTVNHPGNAVWLPLAARVIDVLGLEGEPTDPGRPLLASVRAPLESWVVEAWDLPDAPRDHWLVDGAPVTTDAVREAHRAWYAAHPGFVDAAMARLAPLVRRWRTA</sequence>
<gene>
    <name evidence="2" type="ORF">XI38_02660</name>
</gene>
<dbReference type="EMBL" id="LAVO01000001">
    <property type="protein sequence ID" value="KOS12289.1"/>
    <property type="molecule type" value="Genomic_DNA"/>
</dbReference>
<reference evidence="2" key="1">
    <citation type="submission" date="2015-04" db="EMBL/GenBank/DDBJ databases">
        <title>Complete genome sequence of Microbacterium chocolatum SIT 101, a bacterium enantioselectively hydrolyzing mesomeric diesters.</title>
        <authorList>
            <person name="Li X."/>
            <person name="Xu Y."/>
        </authorList>
    </citation>
    <scope>NUCLEOTIDE SEQUENCE [LARGE SCALE GENOMIC DNA]</scope>
    <source>
        <strain evidence="2">SIT 101</strain>
    </source>
</reference>
<dbReference type="Proteomes" id="UP000037737">
    <property type="component" value="Unassembled WGS sequence"/>
</dbReference>
<name>A0A0M9VMI1_9MICO</name>
<feature type="domain" description="Polysaccharide biosynthesis enzyme WcbI" evidence="1">
    <location>
        <begin position="39"/>
        <end position="232"/>
    </location>
</feature>
<dbReference type="KEGG" id="mcw:A8L33_03630"/>
<proteinExistence type="predicted"/>
<keyword evidence="3" id="KW-1185">Reference proteome</keyword>
<organism evidence="2 3">
    <name type="scientific">Microbacterium aurantiacum</name>
    <dbReference type="NCBI Taxonomy" id="162393"/>
    <lineage>
        <taxon>Bacteria</taxon>
        <taxon>Bacillati</taxon>
        <taxon>Actinomycetota</taxon>
        <taxon>Actinomycetes</taxon>
        <taxon>Micrococcales</taxon>
        <taxon>Microbacteriaceae</taxon>
        <taxon>Microbacterium</taxon>
    </lineage>
</organism>
<evidence type="ECO:0000259" key="1">
    <source>
        <dbReference type="Pfam" id="PF18588"/>
    </source>
</evidence>
<dbReference type="OrthoDB" id="3283619at2"/>